<accession>A0A5B1BRK1</accession>
<dbReference type="EMBL" id="VTZN01000035">
    <property type="protein sequence ID" value="KAA1250682.1"/>
    <property type="molecule type" value="Genomic_DNA"/>
</dbReference>
<dbReference type="Proteomes" id="UP000324701">
    <property type="component" value="Unassembled WGS sequence"/>
</dbReference>
<proteinExistence type="predicted"/>
<comment type="caution">
    <text evidence="1">The sequence shown here is derived from an EMBL/GenBank/DDBJ whole genome shotgun (WGS) entry which is preliminary data.</text>
</comment>
<dbReference type="OrthoDB" id="10008398at2"/>
<dbReference type="RefSeq" id="WP_149653480.1">
    <property type="nucleotide sequence ID" value="NZ_VTZN01000035.1"/>
</dbReference>
<sequence length="100" mass="11050">MKEAMQHKMGGPEHRAWLIQVAAQIAETIHRLHTPNVHHGKYWVATCNGCDWVTQEPYGFSTSARDAHLDEHLAVTTATAIADAVLSDIDFGEPDEQTAT</sequence>
<evidence type="ECO:0000313" key="2">
    <source>
        <dbReference type="Proteomes" id="UP000324701"/>
    </source>
</evidence>
<protein>
    <submittedName>
        <fullName evidence="1">Uncharacterized protein</fullName>
    </submittedName>
</protein>
<reference evidence="1 2" key="1">
    <citation type="submission" date="2019-09" db="EMBL/GenBank/DDBJ databases">
        <title>Report of infection by Mycobacterium simiae a patient suffering from pulmonary tuberculosis.</title>
        <authorList>
            <person name="Mohanty P.S."/>
            <person name="Bansal A.K."/>
            <person name="Singh H."/>
            <person name="Sharma S."/>
            <person name="Patil S.A."/>
            <person name="Upadhaya P."/>
            <person name="Singh P.K."/>
            <person name="Kumar D."/>
            <person name="Kumar S."/>
            <person name="Singh R.K."/>
            <person name="Chaudhary B."/>
        </authorList>
    </citation>
    <scope>NUCLEOTIDE SEQUENCE [LARGE SCALE GENOMIC DNA]</scope>
    <source>
        <strain evidence="1 2">JAL-560-SIM</strain>
    </source>
</reference>
<organism evidence="1 2">
    <name type="scientific">Mycobacterium simiae</name>
    <name type="common">Mycobacterium habana</name>
    <dbReference type="NCBI Taxonomy" id="1784"/>
    <lineage>
        <taxon>Bacteria</taxon>
        <taxon>Bacillati</taxon>
        <taxon>Actinomycetota</taxon>
        <taxon>Actinomycetes</taxon>
        <taxon>Mycobacteriales</taxon>
        <taxon>Mycobacteriaceae</taxon>
        <taxon>Mycobacterium</taxon>
        <taxon>Mycobacterium simiae complex</taxon>
    </lineage>
</organism>
<keyword evidence="2" id="KW-1185">Reference proteome</keyword>
<dbReference type="AlphaFoldDB" id="A0A5B1BRK1"/>
<name>A0A5B1BRK1_MYCSI</name>
<evidence type="ECO:0000313" key="1">
    <source>
        <dbReference type="EMBL" id="KAA1250682.1"/>
    </source>
</evidence>
<gene>
    <name evidence="1" type="ORF">F0Q45_08265</name>
</gene>